<gene>
    <name evidence="3" type="ORF">BU23DRAFT_527668</name>
</gene>
<dbReference type="PANTHER" id="PTHR43550:SF3">
    <property type="entry name" value="3-KETODIHYDROSPHINGOSINE REDUCTASE"/>
    <property type="match status" value="1"/>
</dbReference>
<reference evidence="3" key="1">
    <citation type="journal article" date="2020" name="Stud. Mycol.">
        <title>101 Dothideomycetes genomes: a test case for predicting lifestyles and emergence of pathogens.</title>
        <authorList>
            <person name="Haridas S."/>
            <person name="Albert R."/>
            <person name="Binder M."/>
            <person name="Bloem J."/>
            <person name="Labutti K."/>
            <person name="Salamov A."/>
            <person name="Andreopoulos B."/>
            <person name="Baker S."/>
            <person name="Barry K."/>
            <person name="Bills G."/>
            <person name="Bluhm B."/>
            <person name="Cannon C."/>
            <person name="Castanera R."/>
            <person name="Culley D."/>
            <person name="Daum C."/>
            <person name="Ezra D."/>
            <person name="Gonzalez J."/>
            <person name="Henrissat B."/>
            <person name="Kuo A."/>
            <person name="Liang C."/>
            <person name="Lipzen A."/>
            <person name="Lutzoni F."/>
            <person name="Magnuson J."/>
            <person name="Mondo S."/>
            <person name="Nolan M."/>
            <person name="Ohm R."/>
            <person name="Pangilinan J."/>
            <person name="Park H.-J."/>
            <person name="Ramirez L."/>
            <person name="Alfaro M."/>
            <person name="Sun H."/>
            <person name="Tritt A."/>
            <person name="Yoshinaga Y."/>
            <person name="Zwiers L.-H."/>
            <person name="Turgeon B."/>
            <person name="Goodwin S."/>
            <person name="Spatafora J."/>
            <person name="Crous P."/>
            <person name="Grigoriev I."/>
        </authorList>
    </citation>
    <scope>NUCLEOTIDE SEQUENCE</scope>
    <source>
        <strain evidence="3">CBS 107.79</strain>
    </source>
</reference>
<dbReference type="GO" id="GO:0030148">
    <property type="term" value="P:sphingolipid biosynthetic process"/>
    <property type="evidence" value="ECO:0007669"/>
    <property type="project" value="TreeGrafter"/>
</dbReference>
<name>A0A6A5VJP7_9PLEO</name>
<dbReference type="PANTHER" id="PTHR43550">
    <property type="entry name" value="3-KETODIHYDROSPHINGOSINE REDUCTASE"/>
    <property type="match status" value="1"/>
</dbReference>
<evidence type="ECO:0000259" key="2">
    <source>
        <dbReference type="SMART" id="SM00822"/>
    </source>
</evidence>
<keyword evidence="1" id="KW-0812">Transmembrane</keyword>
<feature type="transmembrane region" description="Helical" evidence="1">
    <location>
        <begin position="296"/>
        <end position="316"/>
    </location>
</feature>
<dbReference type="GO" id="GO:0006666">
    <property type="term" value="P:3-keto-sphinganine metabolic process"/>
    <property type="evidence" value="ECO:0007669"/>
    <property type="project" value="TreeGrafter"/>
</dbReference>
<protein>
    <submittedName>
        <fullName evidence="3">NAD(P)-binding protein</fullName>
    </submittedName>
</protein>
<dbReference type="Pfam" id="PF00106">
    <property type="entry name" value="adh_short"/>
    <property type="match status" value="1"/>
</dbReference>
<keyword evidence="1" id="KW-1133">Transmembrane helix</keyword>
<evidence type="ECO:0000256" key="1">
    <source>
        <dbReference type="SAM" id="Phobius"/>
    </source>
</evidence>
<dbReference type="Proteomes" id="UP000800036">
    <property type="component" value="Unassembled WGS sequence"/>
</dbReference>
<dbReference type="GO" id="GO:0005789">
    <property type="term" value="C:endoplasmic reticulum membrane"/>
    <property type="evidence" value="ECO:0007669"/>
    <property type="project" value="TreeGrafter"/>
</dbReference>
<organism evidence="3 4">
    <name type="scientific">Bimuria novae-zelandiae CBS 107.79</name>
    <dbReference type="NCBI Taxonomy" id="1447943"/>
    <lineage>
        <taxon>Eukaryota</taxon>
        <taxon>Fungi</taxon>
        <taxon>Dikarya</taxon>
        <taxon>Ascomycota</taxon>
        <taxon>Pezizomycotina</taxon>
        <taxon>Dothideomycetes</taxon>
        <taxon>Pleosporomycetidae</taxon>
        <taxon>Pleosporales</taxon>
        <taxon>Massarineae</taxon>
        <taxon>Didymosphaeriaceae</taxon>
        <taxon>Bimuria</taxon>
    </lineage>
</organism>
<accession>A0A6A5VJP7</accession>
<keyword evidence="1" id="KW-0472">Membrane</keyword>
<feature type="domain" description="Ketoreductase" evidence="2">
    <location>
        <begin position="15"/>
        <end position="218"/>
    </location>
</feature>
<dbReference type="SUPFAM" id="SSF51735">
    <property type="entry name" value="NAD(P)-binding Rossmann-fold domains"/>
    <property type="match status" value="1"/>
</dbReference>
<dbReference type="AlphaFoldDB" id="A0A6A5VJP7"/>
<dbReference type="EMBL" id="ML976664">
    <property type="protein sequence ID" value="KAF1977225.1"/>
    <property type="molecule type" value="Genomic_DNA"/>
</dbReference>
<dbReference type="SMART" id="SM00822">
    <property type="entry name" value="PKS_KR"/>
    <property type="match status" value="1"/>
</dbReference>
<dbReference type="InterPro" id="IPR036291">
    <property type="entry name" value="NAD(P)-bd_dom_sf"/>
</dbReference>
<sequence length="340" mass="37076">MGSILSKNELPVDGRTVLITGGSKGLGLAAAQQLAAKGANLIIVARGQESLSTALKSIQEHARNPETQRFHSIRADTTTAAECKRVVTEATEWNNGHAPDIVWYCSGSAHPTLFADTPIEKFQTMMDSNYFSCVYMAHATLNAWLHPSAKASITQEADTKTAHKPARHIIFTGSFVSFYSFAGFTPYAPSKAAIRSLSDSLSQEMNLYATSRPELPRMRIHTVFPATMHTQSCADEDAVKSDLTKSLEEGDQILEPDECARRAIAGLESGEELVATSLIIRAVMASVLGGAVRGGFWKGLANTVLGWITAVVMVFIRWEMDTKVRKWGKEHGPSGYRKQD</sequence>
<evidence type="ECO:0000313" key="4">
    <source>
        <dbReference type="Proteomes" id="UP000800036"/>
    </source>
</evidence>
<evidence type="ECO:0000313" key="3">
    <source>
        <dbReference type="EMBL" id="KAF1977225.1"/>
    </source>
</evidence>
<dbReference type="OrthoDB" id="10267115at2759"/>
<dbReference type="Gene3D" id="3.40.50.720">
    <property type="entry name" value="NAD(P)-binding Rossmann-like Domain"/>
    <property type="match status" value="1"/>
</dbReference>
<keyword evidence="4" id="KW-1185">Reference proteome</keyword>
<proteinExistence type="predicted"/>
<dbReference type="InterPro" id="IPR057326">
    <property type="entry name" value="KR_dom"/>
</dbReference>
<dbReference type="PRINTS" id="PR00081">
    <property type="entry name" value="GDHRDH"/>
</dbReference>
<dbReference type="GO" id="GO:0047560">
    <property type="term" value="F:3-dehydrosphinganine reductase activity"/>
    <property type="evidence" value="ECO:0007669"/>
    <property type="project" value="TreeGrafter"/>
</dbReference>
<dbReference type="InterPro" id="IPR002347">
    <property type="entry name" value="SDR_fam"/>
</dbReference>